<dbReference type="Gene3D" id="3.40.1350.10">
    <property type="match status" value="1"/>
</dbReference>
<dbReference type="InterPro" id="IPR025364">
    <property type="entry name" value="DUF4268"/>
</dbReference>
<comment type="caution">
    <text evidence="2">The sequence shown here is derived from an EMBL/GenBank/DDBJ whole genome shotgun (WGS) entry which is preliminary data.</text>
</comment>
<dbReference type="GO" id="GO:0003676">
    <property type="term" value="F:nucleic acid binding"/>
    <property type="evidence" value="ECO:0007669"/>
    <property type="project" value="InterPro"/>
</dbReference>
<dbReference type="Pfam" id="PF14088">
    <property type="entry name" value="DUF4268"/>
    <property type="match status" value="1"/>
</dbReference>
<dbReference type="AlphaFoldDB" id="A0A9E4ZGW4"/>
<accession>A0A9E4ZGW4</accession>
<evidence type="ECO:0000313" key="2">
    <source>
        <dbReference type="EMBL" id="MCM1986948.1"/>
    </source>
</evidence>
<reference evidence="2" key="2">
    <citation type="submission" date="2021-04" db="EMBL/GenBank/DDBJ databases">
        <authorList>
            <person name="Dong X."/>
        </authorList>
    </citation>
    <scope>NUCLEOTIDE SEQUENCE</scope>
    <source>
        <strain evidence="2">LLY</strain>
    </source>
</reference>
<reference evidence="2" key="1">
    <citation type="journal article" date="2021" name="mSystems">
        <title>Bacteria and Archaea Synergistically Convert Glycine Betaine to Biogenic Methane in the Formosa Cold Seep of the South China Sea.</title>
        <authorList>
            <person name="Li L."/>
            <person name="Zhang W."/>
            <person name="Zhang S."/>
            <person name="Song L."/>
            <person name="Sun Q."/>
            <person name="Zhang H."/>
            <person name="Xiang H."/>
            <person name="Dong X."/>
        </authorList>
    </citation>
    <scope>NUCLEOTIDE SEQUENCE</scope>
    <source>
        <strain evidence="2">LLY</strain>
    </source>
</reference>
<keyword evidence="3" id="KW-1185">Reference proteome</keyword>
<evidence type="ECO:0000313" key="3">
    <source>
        <dbReference type="Proteomes" id="UP001056766"/>
    </source>
</evidence>
<dbReference type="Proteomes" id="UP001056766">
    <property type="component" value="Unassembled WGS sequence"/>
</dbReference>
<organism evidence="2 3">
    <name type="scientific">Methanococcoides seepicolus</name>
    <dbReference type="NCBI Taxonomy" id="2828780"/>
    <lineage>
        <taxon>Archaea</taxon>
        <taxon>Methanobacteriati</taxon>
        <taxon>Methanobacteriota</taxon>
        <taxon>Stenosarchaea group</taxon>
        <taxon>Methanomicrobia</taxon>
        <taxon>Methanosarcinales</taxon>
        <taxon>Methanosarcinaceae</taxon>
        <taxon>Methanococcoides</taxon>
    </lineage>
</organism>
<name>A0A9E4ZGW4_9EURY</name>
<dbReference type="InterPro" id="IPR011856">
    <property type="entry name" value="tRNA_endonuc-like_dom_sf"/>
</dbReference>
<protein>
    <submittedName>
        <fullName evidence="2">DUF4268 domain-containing protein</fullName>
    </submittedName>
</protein>
<feature type="domain" description="DUF4268" evidence="1">
    <location>
        <begin position="169"/>
        <end position="303"/>
    </location>
</feature>
<proteinExistence type="predicted"/>
<dbReference type="RefSeq" id="WP_250868299.1">
    <property type="nucleotide sequence ID" value="NZ_JAGSOI010000029.1"/>
</dbReference>
<evidence type="ECO:0000259" key="1">
    <source>
        <dbReference type="Pfam" id="PF14088"/>
    </source>
</evidence>
<dbReference type="EMBL" id="JAGSOI010000029">
    <property type="protein sequence ID" value="MCM1986948.1"/>
    <property type="molecule type" value="Genomic_DNA"/>
</dbReference>
<gene>
    <name evidence="2" type="ORF">KDK67_08090</name>
</gene>
<sequence length="312" mass="35636">MTIGKIEKVPLRNMWENEAHNFTPWLADNIDILGDAIGMNLSFIEREKKNGSFSLDILAEDNSGNKVIIENQLEKSDHDHLGKLLTYLTGLEAKTAIWVCSEARQEHIQVIEWLNENTYDGIQFYLVRLEGLKIGESIPAPYFSVVCAPSEIAKDIGREKEEDSKRHKLRLEFWELLLAKSKVQTQLHGNISPSRDNWISAGAGKSGLSYTYSITMNSASVEFSIDGGKDAEELNKQRFNELYQHKDVIENSFGEALIWDCVEGRKSCRIKLELNKYGLKDKDNWDTLQTNMIDAMIRLEKAMCDEIKMLTK</sequence>